<sequence length="279" mass="31151">MLAFGLAQYVVDWQKEGEWTIPKAIRLQSAEIAALTLCETVRALLVVNGTAYPSVKSSTPGIIYPGPPVPAGEARPFCWRPAGAREPSFCDVDMDWPTTLGWYLHSQYMGSRARKYWREDGVLKFDSENESDSWEAPDLYTSSYYTFRQIEARGLGEVMKSLAAALNNLTHARSGDRATGGFDTYPRVLQVRWWWLVLPFAFEVLGASFLVLEIFRKRRVAGLWKDSILAVLYHGLSDDPSPLGEMETLGEMREAARFAQTRLQKAGGSSGRVCLGPQG</sequence>
<feature type="transmembrane region" description="Helical" evidence="1">
    <location>
        <begin position="193"/>
        <end position="215"/>
    </location>
</feature>
<dbReference type="PANTHER" id="PTHR35394">
    <property type="entry name" value="DUF3176 DOMAIN-CONTAINING PROTEIN"/>
    <property type="match status" value="1"/>
</dbReference>
<dbReference type="PANTHER" id="PTHR35394:SF5">
    <property type="entry name" value="DUF3176 DOMAIN-CONTAINING PROTEIN"/>
    <property type="match status" value="1"/>
</dbReference>
<dbReference type="AlphaFoldDB" id="A0AA39YK88"/>
<evidence type="ECO:0000313" key="2">
    <source>
        <dbReference type="EMBL" id="KAK0653066.1"/>
    </source>
</evidence>
<evidence type="ECO:0000256" key="1">
    <source>
        <dbReference type="SAM" id="Phobius"/>
    </source>
</evidence>
<dbReference type="EMBL" id="JAULSV010000002">
    <property type="protein sequence ID" value="KAK0653066.1"/>
    <property type="molecule type" value="Genomic_DNA"/>
</dbReference>
<gene>
    <name evidence="2" type="ORF">B0T16DRAFT_407370</name>
</gene>
<organism evidence="2 3">
    <name type="scientific">Cercophora newfieldiana</name>
    <dbReference type="NCBI Taxonomy" id="92897"/>
    <lineage>
        <taxon>Eukaryota</taxon>
        <taxon>Fungi</taxon>
        <taxon>Dikarya</taxon>
        <taxon>Ascomycota</taxon>
        <taxon>Pezizomycotina</taxon>
        <taxon>Sordariomycetes</taxon>
        <taxon>Sordariomycetidae</taxon>
        <taxon>Sordariales</taxon>
        <taxon>Lasiosphaeriaceae</taxon>
        <taxon>Cercophora</taxon>
    </lineage>
</organism>
<evidence type="ECO:0000313" key="3">
    <source>
        <dbReference type="Proteomes" id="UP001174936"/>
    </source>
</evidence>
<keyword evidence="1" id="KW-0812">Transmembrane</keyword>
<protein>
    <submittedName>
        <fullName evidence="2">Uncharacterized protein</fullName>
    </submittedName>
</protein>
<comment type="caution">
    <text evidence="2">The sequence shown here is derived from an EMBL/GenBank/DDBJ whole genome shotgun (WGS) entry which is preliminary data.</text>
</comment>
<proteinExistence type="predicted"/>
<dbReference type="Proteomes" id="UP001174936">
    <property type="component" value="Unassembled WGS sequence"/>
</dbReference>
<keyword evidence="3" id="KW-1185">Reference proteome</keyword>
<name>A0AA39YK88_9PEZI</name>
<reference evidence="2" key="1">
    <citation type="submission" date="2023-06" db="EMBL/GenBank/DDBJ databases">
        <title>Genome-scale phylogeny and comparative genomics of the fungal order Sordariales.</title>
        <authorList>
            <consortium name="Lawrence Berkeley National Laboratory"/>
            <person name="Hensen N."/>
            <person name="Bonometti L."/>
            <person name="Westerberg I."/>
            <person name="Brannstrom I.O."/>
            <person name="Guillou S."/>
            <person name="Cros-Aarteil S."/>
            <person name="Calhoun S."/>
            <person name="Haridas S."/>
            <person name="Kuo A."/>
            <person name="Mondo S."/>
            <person name="Pangilinan J."/>
            <person name="Riley R."/>
            <person name="Labutti K."/>
            <person name="Andreopoulos B."/>
            <person name="Lipzen A."/>
            <person name="Chen C."/>
            <person name="Yanf M."/>
            <person name="Daum C."/>
            <person name="Ng V."/>
            <person name="Clum A."/>
            <person name="Steindorff A."/>
            <person name="Ohm R."/>
            <person name="Martin F."/>
            <person name="Silar P."/>
            <person name="Natvig D."/>
            <person name="Lalanne C."/>
            <person name="Gautier V."/>
            <person name="Ament-Velasquez S.L."/>
            <person name="Kruys A."/>
            <person name="Hutchinson M.I."/>
            <person name="Powell A.J."/>
            <person name="Barry K."/>
            <person name="Miller A.N."/>
            <person name="Grigoriev I.V."/>
            <person name="Debuchy R."/>
            <person name="Gladieux P."/>
            <person name="Thoren M.H."/>
            <person name="Johannesson H."/>
        </authorList>
    </citation>
    <scope>NUCLEOTIDE SEQUENCE</scope>
    <source>
        <strain evidence="2">SMH2532-1</strain>
    </source>
</reference>
<keyword evidence="1" id="KW-0472">Membrane</keyword>
<keyword evidence="1" id="KW-1133">Transmembrane helix</keyword>
<accession>A0AA39YK88</accession>